<organism evidence="2 3">
    <name type="scientific">Pleurodeles waltl</name>
    <name type="common">Iberian ribbed newt</name>
    <dbReference type="NCBI Taxonomy" id="8319"/>
    <lineage>
        <taxon>Eukaryota</taxon>
        <taxon>Metazoa</taxon>
        <taxon>Chordata</taxon>
        <taxon>Craniata</taxon>
        <taxon>Vertebrata</taxon>
        <taxon>Euteleostomi</taxon>
        <taxon>Amphibia</taxon>
        <taxon>Batrachia</taxon>
        <taxon>Caudata</taxon>
        <taxon>Salamandroidea</taxon>
        <taxon>Salamandridae</taxon>
        <taxon>Pleurodelinae</taxon>
        <taxon>Pleurodeles</taxon>
    </lineage>
</organism>
<protein>
    <submittedName>
        <fullName evidence="2">Uncharacterized protein</fullName>
    </submittedName>
</protein>
<sequence length="108" mass="10992">MSSCPRPGQGPARSRSFCTFVPGGGGGPTIAGPSLSLVESGRESPSAVRRATPHHAEAPRQGTQCPQAATASPVPSGPHRGPAHRTPSWLQAATYNSPVCAQAEGPEK</sequence>
<feature type="compositionally biased region" description="Polar residues" evidence="1">
    <location>
        <begin position="88"/>
        <end position="99"/>
    </location>
</feature>
<evidence type="ECO:0000313" key="3">
    <source>
        <dbReference type="Proteomes" id="UP001066276"/>
    </source>
</evidence>
<feature type="region of interest" description="Disordered" evidence="1">
    <location>
        <begin position="1"/>
        <end position="108"/>
    </location>
</feature>
<feature type="compositionally biased region" description="Polar residues" evidence="1">
    <location>
        <begin position="61"/>
        <end position="70"/>
    </location>
</feature>
<proteinExistence type="predicted"/>
<comment type="caution">
    <text evidence="2">The sequence shown here is derived from an EMBL/GenBank/DDBJ whole genome shotgun (WGS) entry which is preliminary data.</text>
</comment>
<dbReference type="EMBL" id="JANPWB010000012">
    <property type="protein sequence ID" value="KAJ1116133.1"/>
    <property type="molecule type" value="Genomic_DNA"/>
</dbReference>
<evidence type="ECO:0000256" key="1">
    <source>
        <dbReference type="SAM" id="MobiDB-lite"/>
    </source>
</evidence>
<accession>A0AAV7NP31</accession>
<keyword evidence="3" id="KW-1185">Reference proteome</keyword>
<evidence type="ECO:0000313" key="2">
    <source>
        <dbReference type="EMBL" id="KAJ1116133.1"/>
    </source>
</evidence>
<gene>
    <name evidence="2" type="ORF">NDU88_004352</name>
</gene>
<name>A0AAV7NP31_PLEWA</name>
<dbReference type="AlphaFoldDB" id="A0AAV7NP31"/>
<dbReference type="Proteomes" id="UP001066276">
    <property type="component" value="Chromosome 8"/>
</dbReference>
<reference evidence="2" key="1">
    <citation type="journal article" date="2022" name="bioRxiv">
        <title>Sequencing and chromosome-scale assembly of the giantPleurodeles waltlgenome.</title>
        <authorList>
            <person name="Brown T."/>
            <person name="Elewa A."/>
            <person name="Iarovenko S."/>
            <person name="Subramanian E."/>
            <person name="Araus A.J."/>
            <person name="Petzold A."/>
            <person name="Susuki M."/>
            <person name="Suzuki K.-i.T."/>
            <person name="Hayashi T."/>
            <person name="Toyoda A."/>
            <person name="Oliveira C."/>
            <person name="Osipova E."/>
            <person name="Leigh N.D."/>
            <person name="Simon A."/>
            <person name="Yun M.H."/>
        </authorList>
    </citation>
    <scope>NUCLEOTIDE SEQUENCE</scope>
    <source>
        <strain evidence="2">20211129_DDA</strain>
        <tissue evidence="2">Liver</tissue>
    </source>
</reference>